<feature type="domain" description="FAD-binding PCMH-type" evidence="3">
    <location>
        <begin position="1"/>
        <end position="171"/>
    </location>
</feature>
<evidence type="ECO:0000259" key="3">
    <source>
        <dbReference type="PROSITE" id="PS51387"/>
    </source>
</evidence>
<evidence type="ECO:0000256" key="1">
    <source>
        <dbReference type="ARBA" id="ARBA00022630"/>
    </source>
</evidence>
<gene>
    <name evidence="4" type="ORF">THII_0985</name>
</gene>
<dbReference type="SUPFAM" id="SSF55103">
    <property type="entry name" value="FAD-linked oxidases, C-terminal domain"/>
    <property type="match status" value="1"/>
</dbReference>
<dbReference type="SUPFAM" id="SSF56176">
    <property type="entry name" value="FAD-binding/transporter-associated domain-like"/>
    <property type="match status" value="1"/>
</dbReference>
<dbReference type="PANTHER" id="PTHR11748:SF103">
    <property type="entry name" value="GLYCOLATE OXIDASE SUBUNIT GLCE"/>
    <property type="match status" value="1"/>
</dbReference>
<keyword evidence="5" id="KW-1185">Reference proteome</keyword>
<sequence>MSSDISAQLQEAVQTAAAQAVPLKIVGGQSKAFYGRAMEGQILSVAGHQGIVNYESSELVITARAGTPLQELSQTLATQGQCLAFEPPHFGETATWGGTIACGLSGPARPYQGAARDFVLGVKCLNGKGEILRFGGQVMKNVAGYDVSRLMVGALGTLGVLLEISCKVLPLPAEEVTLVKSMTSAAEALEQMTYWGNQTIPLTASCFDGEQLILRLSGIAIQSEQQQIPAAVWSEGSQFWVDLREQRLPFFTANGPPLWRLSVPPTTPPLDLSEEKQLIEWGGALRWLRSDLPAETIRAAVAQMGGHATLFRGGDRTSEVFHPLAHELEKLHRRLKEQFDPRLILNPRRMTMNW</sequence>
<dbReference type="STRING" id="40754.THII_0985"/>
<name>A0A090AIP3_9GAMM</name>
<dbReference type="PROSITE" id="PS51387">
    <property type="entry name" value="FAD_PCMH"/>
    <property type="match status" value="1"/>
</dbReference>
<evidence type="ECO:0000313" key="4">
    <source>
        <dbReference type="EMBL" id="BAP55282.1"/>
    </source>
</evidence>
<dbReference type="PANTHER" id="PTHR11748">
    <property type="entry name" value="D-LACTATE DEHYDROGENASE"/>
    <property type="match status" value="1"/>
</dbReference>
<dbReference type="InterPro" id="IPR016166">
    <property type="entry name" value="FAD-bd_PCMH"/>
</dbReference>
<protein>
    <submittedName>
        <fullName evidence="4">FAD-binding protein</fullName>
    </submittedName>
</protein>
<dbReference type="OrthoDB" id="9811557at2"/>
<keyword evidence="1" id="KW-0285">Flavoprotein</keyword>
<dbReference type="InterPro" id="IPR036318">
    <property type="entry name" value="FAD-bd_PCMH-like_sf"/>
</dbReference>
<organism evidence="4 5">
    <name type="scientific">Thioploca ingrica</name>
    <dbReference type="NCBI Taxonomy" id="40754"/>
    <lineage>
        <taxon>Bacteria</taxon>
        <taxon>Pseudomonadati</taxon>
        <taxon>Pseudomonadota</taxon>
        <taxon>Gammaproteobacteria</taxon>
        <taxon>Thiotrichales</taxon>
        <taxon>Thiotrichaceae</taxon>
        <taxon>Thioploca</taxon>
    </lineage>
</organism>
<dbReference type="Gene3D" id="3.30.465.10">
    <property type="match status" value="1"/>
</dbReference>
<dbReference type="EMBL" id="AP014633">
    <property type="protein sequence ID" value="BAP55282.1"/>
    <property type="molecule type" value="Genomic_DNA"/>
</dbReference>
<dbReference type="AlphaFoldDB" id="A0A090AIP3"/>
<evidence type="ECO:0000313" key="5">
    <source>
        <dbReference type="Proteomes" id="UP000031623"/>
    </source>
</evidence>
<dbReference type="GO" id="GO:0003824">
    <property type="term" value="F:catalytic activity"/>
    <property type="evidence" value="ECO:0007669"/>
    <property type="project" value="InterPro"/>
</dbReference>
<dbReference type="Pfam" id="PF01565">
    <property type="entry name" value="FAD_binding_4"/>
    <property type="match status" value="1"/>
</dbReference>
<reference evidence="4 5" key="1">
    <citation type="journal article" date="2014" name="ISME J.">
        <title>Ecophysiology of Thioploca ingrica as revealed by the complete genome sequence supplemented with proteomic evidence.</title>
        <authorList>
            <person name="Kojima H."/>
            <person name="Ogura Y."/>
            <person name="Yamamoto N."/>
            <person name="Togashi T."/>
            <person name="Mori H."/>
            <person name="Watanabe T."/>
            <person name="Nemoto F."/>
            <person name="Kurokawa K."/>
            <person name="Hayashi T."/>
            <person name="Fukui M."/>
        </authorList>
    </citation>
    <scope>NUCLEOTIDE SEQUENCE [LARGE SCALE GENOMIC DNA]</scope>
</reference>
<dbReference type="InterPro" id="IPR016169">
    <property type="entry name" value="FAD-bd_PCMH_sub2"/>
</dbReference>
<keyword evidence="2" id="KW-0274">FAD</keyword>
<dbReference type="NCBIfam" id="NF008439">
    <property type="entry name" value="PRK11282.1"/>
    <property type="match status" value="1"/>
</dbReference>
<dbReference type="HOGENOM" id="CLU_017779_0_0_6"/>
<dbReference type="KEGG" id="tig:THII_0985"/>
<proteinExistence type="predicted"/>
<dbReference type="InterPro" id="IPR006094">
    <property type="entry name" value="Oxid_FAD_bind_N"/>
</dbReference>
<dbReference type="Proteomes" id="UP000031623">
    <property type="component" value="Chromosome"/>
</dbReference>
<accession>A0A090AIP3</accession>
<dbReference type="GO" id="GO:0071949">
    <property type="term" value="F:FAD binding"/>
    <property type="evidence" value="ECO:0007669"/>
    <property type="project" value="InterPro"/>
</dbReference>
<evidence type="ECO:0000256" key="2">
    <source>
        <dbReference type="ARBA" id="ARBA00022827"/>
    </source>
</evidence>
<dbReference type="InterPro" id="IPR016164">
    <property type="entry name" value="FAD-linked_Oxase-like_C"/>
</dbReference>